<protein>
    <recommendedName>
        <fullName evidence="1 3">UDP-glucose 6-dehydrogenase</fullName>
        <ecNumber evidence="3">1.1.1.22</ecNumber>
    </recommendedName>
</protein>
<dbReference type="InterPro" id="IPR014027">
    <property type="entry name" value="UDP-Glc/GDP-Man_DH_C"/>
</dbReference>
<gene>
    <name evidence="6" type="ORF">DN062_01125</name>
</gene>
<comment type="caution">
    <text evidence="6">The sequence shown here is derived from an EMBL/GenBank/DDBJ whole genome shotgun (WGS) entry which is preliminary data.</text>
</comment>
<dbReference type="UniPathway" id="UPA00038">
    <property type="reaction ID" value="UER00491"/>
</dbReference>
<dbReference type="EMBL" id="QKRX01000001">
    <property type="protein sequence ID" value="RAU19716.1"/>
    <property type="molecule type" value="Genomic_DNA"/>
</dbReference>
<evidence type="ECO:0000313" key="7">
    <source>
        <dbReference type="Proteomes" id="UP000250744"/>
    </source>
</evidence>
<dbReference type="NCBIfam" id="TIGR03026">
    <property type="entry name" value="NDP-sugDHase"/>
    <property type="match status" value="1"/>
</dbReference>
<sequence length="420" mass="47138">MKIAIWGDELAAWVSAVSLAEKGNHIYMVRETHNTALIPNDTSICNEPGLMAAIQAQRDKKQLFACSFEEGCAFETHWMAMAPSEFNQAQTIIDKLVTRNKRLLVINQSNFGIGASEKLRSYLTDPEHQSIAYIPDTLQQGLALYQFNNPDVLIIGSDTDRTLPLLKAIFRPFSGGLEQIQFMSPQEAEFTKFAINGMLALRLGYINELANLADQLQVDIDLVIQGMSADVRVGKHYLQPGCGFGGQHFTHSIKSLADLLSHKQRSTLLEMVLSENEKQKELPFRKLWQHYQCDIRDKVISVWGVAFKPGIASIENAPSIRVIKALLAQGAVIKVHDPAAMLELHTYFGANSQIIYCETAIEATLNSEALLLITEWNEYSSPDFDQLKANMKTPLIIDGRNIWEPQYLRELGFTYYGVGR</sequence>
<keyword evidence="7" id="KW-1185">Reference proteome</keyword>
<dbReference type="InterPro" id="IPR036220">
    <property type="entry name" value="UDP-Glc/GDP-Man_DH_C_sf"/>
</dbReference>
<comment type="similarity">
    <text evidence="3">Belongs to the UDP-glucose/GDP-mannose dehydrogenase family.</text>
</comment>
<keyword evidence="2 3" id="KW-0560">Oxidoreductase</keyword>
<evidence type="ECO:0000313" key="6">
    <source>
        <dbReference type="EMBL" id="RAU19716.1"/>
    </source>
</evidence>
<evidence type="ECO:0000256" key="2">
    <source>
        <dbReference type="ARBA" id="ARBA00023002"/>
    </source>
</evidence>
<evidence type="ECO:0000259" key="5">
    <source>
        <dbReference type="SMART" id="SM00984"/>
    </source>
</evidence>
<dbReference type="GO" id="GO:0003979">
    <property type="term" value="F:UDP-glucose 6-dehydrogenase activity"/>
    <property type="evidence" value="ECO:0007669"/>
    <property type="project" value="UniProtKB-EC"/>
</dbReference>
<dbReference type="SUPFAM" id="SSF51735">
    <property type="entry name" value="NAD(P)-binding Rossmann-fold domains"/>
    <property type="match status" value="1"/>
</dbReference>
<organism evidence="6 7">
    <name type="scientific">Nitrincola tibetensis</name>
    <dbReference type="NCBI Taxonomy" id="2219697"/>
    <lineage>
        <taxon>Bacteria</taxon>
        <taxon>Pseudomonadati</taxon>
        <taxon>Pseudomonadota</taxon>
        <taxon>Gammaproteobacteria</taxon>
        <taxon>Oceanospirillales</taxon>
        <taxon>Oceanospirillaceae</taxon>
        <taxon>Nitrincola</taxon>
    </lineage>
</organism>
<comment type="catalytic activity">
    <reaction evidence="3">
        <text>UDP-alpha-D-glucose + 2 NAD(+) + H2O = UDP-alpha-D-glucuronate + 2 NADH + 3 H(+)</text>
        <dbReference type="Rhea" id="RHEA:23596"/>
        <dbReference type="ChEBI" id="CHEBI:15377"/>
        <dbReference type="ChEBI" id="CHEBI:15378"/>
        <dbReference type="ChEBI" id="CHEBI:57540"/>
        <dbReference type="ChEBI" id="CHEBI:57945"/>
        <dbReference type="ChEBI" id="CHEBI:58052"/>
        <dbReference type="ChEBI" id="CHEBI:58885"/>
        <dbReference type="EC" id="1.1.1.22"/>
    </reaction>
</comment>
<evidence type="ECO:0000256" key="3">
    <source>
        <dbReference type="PIRNR" id="PIRNR000124"/>
    </source>
</evidence>
<feature type="domain" description="UDP-glucose/GDP-mannose dehydrogenase C-terminal" evidence="5">
    <location>
        <begin position="301"/>
        <end position="405"/>
    </location>
</feature>
<dbReference type="SUPFAM" id="SSF52413">
    <property type="entry name" value="UDP-glucose/GDP-mannose dehydrogenase C-terminal domain"/>
    <property type="match status" value="1"/>
</dbReference>
<dbReference type="InterPro" id="IPR014026">
    <property type="entry name" value="UDP-Glc/GDP-Man_DH_dimer"/>
</dbReference>
<dbReference type="InterPro" id="IPR017476">
    <property type="entry name" value="UDP-Glc/GDP-Man"/>
</dbReference>
<dbReference type="GO" id="GO:0006065">
    <property type="term" value="P:UDP-glucuronate biosynthetic process"/>
    <property type="evidence" value="ECO:0007669"/>
    <property type="project" value="UniProtKB-UniPathway"/>
</dbReference>
<dbReference type="GO" id="GO:0000271">
    <property type="term" value="P:polysaccharide biosynthetic process"/>
    <property type="evidence" value="ECO:0007669"/>
    <property type="project" value="InterPro"/>
</dbReference>
<keyword evidence="3" id="KW-0520">NAD</keyword>
<dbReference type="InterPro" id="IPR028357">
    <property type="entry name" value="UDPglc_DH_bac"/>
</dbReference>
<reference evidence="6 7" key="1">
    <citation type="submission" date="2018-06" db="EMBL/GenBank/DDBJ databases">
        <title>Nitrincola tibetense sp. nov., isolated from Lake XuguoCo on Tibetan Plateau.</title>
        <authorList>
            <person name="Xing P."/>
        </authorList>
    </citation>
    <scope>NUCLEOTIDE SEQUENCE [LARGE SCALE GENOMIC DNA]</scope>
    <source>
        <strain evidence="7">xg18</strain>
    </source>
</reference>
<dbReference type="SUPFAM" id="SSF48179">
    <property type="entry name" value="6-phosphogluconate dehydrogenase C-terminal domain-like"/>
    <property type="match status" value="1"/>
</dbReference>
<dbReference type="RefSeq" id="WP_112156746.1">
    <property type="nucleotide sequence ID" value="NZ_QKRX01000001.1"/>
</dbReference>
<dbReference type="Proteomes" id="UP000250744">
    <property type="component" value="Unassembled WGS sequence"/>
</dbReference>
<dbReference type="SMART" id="SM00984">
    <property type="entry name" value="UDPG_MGDP_dh_C"/>
    <property type="match status" value="1"/>
</dbReference>
<evidence type="ECO:0000256" key="4">
    <source>
        <dbReference type="PIRSR" id="PIRSR500134-2"/>
    </source>
</evidence>
<dbReference type="Gene3D" id="1.20.5.100">
    <property type="entry name" value="Cytochrome c1, transmembrane anchor, C-terminal"/>
    <property type="match status" value="1"/>
</dbReference>
<dbReference type="PIRSF" id="PIRSF000124">
    <property type="entry name" value="UDPglc_GDPman_dh"/>
    <property type="match status" value="1"/>
</dbReference>
<evidence type="ECO:0000256" key="1">
    <source>
        <dbReference type="ARBA" id="ARBA00015132"/>
    </source>
</evidence>
<proteinExistence type="inferred from homology"/>
<feature type="binding site" evidence="4">
    <location>
        <begin position="237"/>
        <end position="241"/>
    </location>
    <ligand>
        <name>substrate</name>
    </ligand>
</feature>
<dbReference type="Pfam" id="PF00984">
    <property type="entry name" value="UDPG_MGDP_dh"/>
    <property type="match status" value="1"/>
</dbReference>
<dbReference type="AlphaFoldDB" id="A0A364NRK2"/>
<dbReference type="Pfam" id="PF03720">
    <property type="entry name" value="UDPG_MGDP_dh_C"/>
    <property type="match status" value="1"/>
</dbReference>
<dbReference type="InterPro" id="IPR036291">
    <property type="entry name" value="NAD(P)-bd_dom_sf"/>
</dbReference>
<name>A0A364NRK2_9GAMM</name>
<dbReference type="PIRSF" id="PIRSF500134">
    <property type="entry name" value="UDPglc_DH_bac"/>
    <property type="match status" value="1"/>
</dbReference>
<dbReference type="Gene3D" id="3.40.50.720">
    <property type="entry name" value="NAD(P)-binding Rossmann-like Domain"/>
    <property type="match status" value="2"/>
</dbReference>
<accession>A0A364NRK2</accession>
<dbReference type="PANTHER" id="PTHR43750">
    <property type="entry name" value="UDP-GLUCOSE 6-DEHYDROGENASE TUAD"/>
    <property type="match status" value="1"/>
</dbReference>
<dbReference type="EC" id="1.1.1.22" evidence="3"/>
<feature type="binding site" evidence="4">
    <location>
        <position position="245"/>
    </location>
    <ligand>
        <name>substrate</name>
    </ligand>
</feature>
<dbReference type="InterPro" id="IPR008927">
    <property type="entry name" value="6-PGluconate_DH-like_C_sf"/>
</dbReference>
<dbReference type="OrthoDB" id="9803238at2"/>
<dbReference type="GO" id="GO:0051287">
    <property type="term" value="F:NAD binding"/>
    <property type="evidence" value="ECO:0007669"/>
    <property type="project" value="InterPro"/>
</dbReference>
<dbReference type="PANTHER" id="PTHR43750:SF3">
    <property type="entry name" value="UDP-GLUCOSE 6-DEHYDROGENASE TUAD"/>
    <property type="match status" value="1"/>
</dbReference>
<feature type="binding site" evidence="4">
    <location>
        <position position="308"/>
    </location>
    <ligand>
        <name>substrate</name>
    </ligand>
</feature>
<feature type="binding site" evidence="4">
    <location>
        <position position="192"/>
    </location>
    <ligand>
        <name>substrate</name>
    </ligand>
</feature>